<gene>
    <name evidence="6" type="ORF">FGG15_18205</name>
</gene>
<evidence type="ECO:0000256" key="2">
    <source>
        <dbReference type="ARBA" id="ARBA00023125"/>
    </source>
</evidence>
<keyword evidence="3" id="KW-0804">Transcription</keyword>
<dbReference type="PANTHER" id="PTHR43280:SF29">
    <property type="entry name" value="ARAC-FAMILY TRANSCRIPTIONAL REGULATOR"/>
    <property type="match status" value="1"/>
</dbReference>
<dbReference type="SMART" id="SM00342">
    <property type="entry name" value="HTH_ARAC"/>
    <property type="match status" value="1"/>
</dbReference>
<evidence type="ECO:0000313" key="6">
    <source>
        <dbReference type="EMBL" id="TMU50733.1"/>
    </source>
</evidence>
<dbReference type="Gene3D" id="1.10.10.60">
    <property type="entry name" value="Homeodomain-like"/>
    <property type="match status" value="1"/>
</dbReference>
<evidence type="ECO:0000256" key="4">
    <source>
        <dbReference type="SAM" id="Phobius"/>
    </source>
</evidence>
<dbReference type="Pfam" id="PF12833">
    <property type="entry name" value="HTH_18"/>
    <property type="match status" value="1"/>
</dbReference>
<dbReference type="PROSITE" id="PS00041">
    <property type="entry name" value="HTH_ARAC_FAMILY_1"/>
    <property type="match status" value="1"/>
</dbReference>
<proteinExistence type="predicted"/>
<feature type="transmembrane region" description="Helical" evidence="4">
    <location>
        <begin position="120"/>
        <end position="143"/>
    </location>
</feature>
<feature type="transmembrane region" description="Helical" evidence="4">
    <location>
        <begin position="31"/>
        <end position="47"/>
    </location>
</feature>
<dbReference type="InterPro" id="IPR009057">
    <property type="entry name" value="Homeodomain-like_sf"/>
</dbReference>
<feature type="transmembrane region" description="Helical" evidence="4">
    <location>
        <begin position="194"/>
        <end position="211"/>
    </location>
</feature>
<feature type="transmembrane region" description="Helical" evidence="4">
    <location>
        <begin position="67"/>
        <end position="85"/>
    </location>
</feature>
<dbReference type="Proteomes" id="UP000751614">
    <property type="component" value="Unassembled WGS sequence"/>
</dbReference>
<protein>
    <submittedName>
        <fullName evidence="6">AraC family transcriptional regulator</fullName>
    </submittedName>
</protein>
<keyword evidence="4" id="KW-1133">Transmembrane helix</keyword>
<evidence type="ECO:0000256" key="3">
    <source>
        <dbReference type="ARBA" id="ARBA00023163"/>
    </source>
</evidence>
<evidence type="ECO:0000259" key="5">
    <source>
        <dbReference type="PROSITE" id="PS01124"/>
    </source>
</evidence>
<dbReference type="RefSeq" id="WP_138839026.1">
    <property type="nucleotide sequence ID" value="NZ_VCNI01000004.1"/>
</dbReference>
<organism evidence="6 7">
    <name type="scientific">Flagellimonas algicola</name>
    <dbReference type="NCBI Taxonomy" id="2583815"/>
    <lineage>
        <taxon>Bacteria</taxon>
        <taxon>Pseudomonadati</taxon>
        <taxon>Bacteroidota</taxon>
        <taxon>Flavobacteriia</taxon>
        <taxon>Flavobacteriales</taxon>
        <taxon>Flavobacteriaceae</taxon>
        <taxon>Flagellimonas</taxon>
    </lineage>
</organism>
<dbReference type="InterPro" id="IPR018060">
    <property type="entry name" value="HTH_AraC"/>
</dbReference>
<evidence type="ECO:0000313" key="7">
    <source>
        <dbReference type="Proteomes" id="UP000751614"/>
    </source>
</evidence>
<keyword evidence="2" id="KW-0238">DNA-binding</keyword>
<name>A0ABY2WHI6_9FLAO</name>
<dbReference type="PANTHER" id="PTHR43280">
    <property type="entry name" value="ARAC-FAMILY TRANSCRIPTIONAL REGULATOR"/>
    <property type="match status" value="1"/>
</dbReference>
<accession>A0ABY2WHI6</accession>
<evidence type="ECO:0000256" key="1">
    <source>
        <dbReference type="ARBA" id="ARBA00023015"/>
    </source>
</evidence>
<dbReference type="SUPFAM" id="SSF46689">
    <property type="entry name" value="Homeodomain-like"/>
    <property type="match status" value="1"/>
</dbReference>
<feature type="transmembrane region" description="Helical" evidence="4">
    <location>
        <begin position="164"/>
        <end position="182"/>
    </location>
</feature>
<keyword evidence="1" id="KW-0805">Transcription regulation</keyword>
<sequence length="362" mass="41791">MSTLVPILIFSSLTFFSFLSIVNPRKVNRKANLWFGITILLWSTFWIEEAAKLADWPIVDPNLVNAILFLQFFTPLTLYISIIFFTNPNHKIKKTGLVFLITPLLYGTVLFLQAEISLNTYPLTLGLSLAHSLFYISFSLFKIRKHQKKNQDFSSDTKEIDLEWLKYTIVMILTITIVADILKTTSYYSSLSLYLDYTILITVYSSGYYLIKQKEIFPIDKKQREDVLSINGQDLHINRKRRLFSEEKLVELKSGLNRFMIEKEPYLDNEINLASLSNQLGLSSHQLSFVINNGFDENFFNFVNRHRVEKAKSLLLSNLSDKYSILGIAFESGFNSKTSFNTTFKNFTGQTPSEFKKNSSVL</sequence>
<keyword evidence="4" id="KW-0812">Transmembrane</keyword>
<dbReference type="PROSITE" id="PS01124">
    <property type="entry name" value="HTH_ARAC_FAMILY_2"/>
    <property type="match status" value="1"/>
</dbReference>
<dbReference type="EMBL" id="VCNI01000004">
    <property type="protein sequence ID" value="TMU50733.1"/>
    <property type="molecule type" value="Genomic_DNA"/>
</dbReference>
<feature type="transmembrane region" description="Helical" evidence="4">
    <location>
        <begin position="97"/>
        <end position="114"/>
    </location>
</feature>
<feature type="domain" description="HTH araC/xylS-type" evidence="5">
    <location>
        <begin position="257"/>
        <end position="358"/>
    </location>
</feature>
<keyword evidence="7" id="KW-1185">Reference proteome</keyword>
<keyword evidence="4" id="KW-0472">Membrane</keyword>
<reference evidence="6 7" key="1">
    <citation type="submission" date="2019-05" db="EMBL/GenBank/DDBJ databases">
        <title>Flagellimonas sp. AsT0115, sp. nov., isolated from a marine red algae, Asparagopsis taxiformis.</title>
        <authorList>
            <person name="Kim J."/>
            <person name="Jeong S.E."/>
            <person name="Jeon C.O."/>
        </authorList>
    </citation>
    <scope>NUCLEOTIDE SEQUENCE [LARGE SCALE GENOMIC DNA]</scope>
    <source>
        <strain evidence="6 7">AsT0115</strain>
    </source>
</reference>
<feature type="transmembrane region" description="Helical" evidence="4">
    <location>
        <begin position="6"/>
        <end position="24"/>
    </location>
</feature>
<dbReference type="InterPro" id="IPR018062">
    <property type="entry name" value="HTH_AraC-typ_CS"/>
</dbReference>
<comment type="caution">
    <text evidence="6">The sequence shown here is derived from an EMBL/GenBank/DDBJ whole genome shotgun (WGS) entry which is preliminary data.</text>
</comment>